<dbReference type="RefSeq" id="WP_159938907.1">
    <property type="nucleotide sequence ID" value="NZ_OCSU01000002.1"/>
</dbReference>
<feature type="domain" description="Trimeric autotransporter adhesin YadA-like stalk" evidence="2">
    <location>
        <begin position="227"/>
        <end position="268"/>
    </location>
</feature>
<gene>
    <name evidence="3" type="ORF">SAMN05446927_4688</name>
</gene>
<evidence type="ECO:0000259" key="1">
    <source>
        <dbReference type="Pfam" id="PF05658"/>
    </source>
</evidence>
<evidence type="ECO:0000259" key="2">
    <source>
        <dbReference type="Pfam" id="PF05662"/>
    </source>
</evidence>
<dbReference type="InterPro" id="IPR011049">
    <property type="entry name" value="Serralysin-like_metalloprot_C"/>
</dbReference>
<dbReference type="OrthoDB" id="1632057at2"/>
<feature type="domain" description="Trimeric autotransporter adhesin YadA-like head" evidence="1">
    <location>
        <begin position="122"/>
        <end position="147"/>
    </location>
</feature>
<dbReference type="GO" id="GO:0019867">
    <property type="term" value="C:outer membrane"/>
    <property type="evidence" value="ECO:0007669"/>
    <property type="project" value="InterPro"/>
</dbReference>
<feature type="domain" description="Trimeric autotransporter adhesin YadA-like head" evidence="1">
    <location>
        <begin position="95"/>
        <end position="118"/>
    </location>
</feature>
<dbReference type="Gene3D" id="6.10.250.2040">
    <property type="match status" value="2"/>
</dbReference>
<proteinExistence type="predicted"/>
<feature type="domain" description="Trimeric autotransporter adhesin YadA-like stalk" evidence="2">
    <location>
        <begin position="326"/>
        <end position="365"/>
    </location>
</feature>
<keyword evidence="4" id="KW-1185">Reference proteome</keyword>
<protein>
    <submittedName>
        <fullName evidence="3">Head domain of trimeric autotransporter adhesin</fullName>
    </submittedName>
</protein>
<comment type="caution">
    <text evidence="3">The sequence shown here is derived from an EMBL/GenBank/DDBJ whole genome shotgun (WGS) entry which is preliminary data.</text>
</comment>
<feature type="domain" description="Trimeric autotransporter adhesin YadA-like head" evidence="1">
    <location>
        <begin position="184"/>
        <end position="209"/>
    </location>
</feature>
<accession>A0A7Z7IB82</accession>
<feature type="domain" description="Trimeric autotransporter adhesin YadA-like head" evidence="1">
    <location>
        <begin position="64"/>
        <end position="90"/>
    </location>
</feature>
<dbReference type="Gene3D" id="2.150.10.10">
    <property type="entry name" value="Serralysin-like metalloprotease, C-terminal"/>
    <property type="match status" value="2"/>
</dbReference>
<dbReference type="CDD" id="cd12820">
    <property type="entry name" value="LbR_YadA-like"/>
    <property type="match status" value="1"/>
</dbReference>
<dbReference type="Pfam" id="PF05662">
    <property type="entry name" value="YadA_stalk"/>
    <property type="match status" value="3"/>
</dbReference>
<sequence>MYATQVTRALGALTSSQRNIGAQSAPSALAAIQSRELILLTDPTLPPEQLIKSGPTDIQQQIEALGSDSIAIGLNTHANGLQAVAIGTNTSSGNEGAVAIGNSAISSGVGSTAIGVNAQATNGARALAIGNFAQAGSTDSITIGNNSIVGDTGNTMTDKSISVRSNNVVSGANSVALGNQLTVSATNSMVLGNDVSVSGTNSVVLGSGSDGSQSNVVSIGAKGAERRIVNVAPGLLSAASTDAVNASQLHRVASSTAAALGGGATLGSDGKISSPSFTVGGKAYADVGGAIEAAASAGVGASTDAVRYDSAARTSVSLGDGKAGVQVHNVLAGKADTDAVNLSQLKKAGLATDSDGSPTNALVTYDDTVKGRVTLAGAAGTVVSNLAKGTKDTDAVNLKQLKDAGLTIDSNGNAANAFVAYSDSAKTKVTLGGKGGTVVSNVATGTADMDAVT</sequence>
<reference evidence="3 4" key="1">
    <citation type="submission" date="2017-09" db="EMBL/GenBank/DDBJ databases">
        <authorList>
            <person name="Varghese N."/>
            <person name="Submissions S."/>
        </authorList>
    </citation>
    <scope>NUCLEOTIDE SEQUENCE [LARGE SCALE GENOMIC DNA]</scope>
    <source>
        <strain evidence="3 4">OK806</strain>
    </source>
</reference>
<feature type="domain" description="Trimeric autotransporter adhesin YadA-like head" evidence="1">
    <location>
        <begin position="166"/>
        <end position="179"/>
    </location>
</feature>
<organism evidence="3 4">
    <name type="scientific">Caballeronia arationis</name>
    <dbReference type="NCBI Taxonomy" id="1777142"/>
    <lineage>
        <taxon>Bacteria</taxon>
        <taxon>Pseudomonadati</taxon>
        <taxon>Pseudomonadota</taxon>
        <taxon>Betaproteobacteria</taxon>
        <taxon>Burkholderiales</taxon>
        <taxon>Burkholderiaceae</taxon>
        <taxon>Caballeronia</taxon>
    </lineage>
</organism>
<feature type="domain" description="Trimeric autotransporter adhesin YadA-like stalk" evidence="2">
    <location>
        <begin position="383"/>
        <end position="422"/>
    </location>
</feature>
<dbReference type="SUPFAM" id="SSF101967">
    <property type="entry name" value="Adhesin YadA, collagen-binding domain"/>
    <property type="match status" value="2"/>
</dbReference>
<dbReference type="Pfam" id="PF05658">
    <property type="entry name" value="YadA_head"/>
    <property type="match status" value="5"/>
</dbReference>
<dbReference type="AlphaFoldDB" id="A0A7Z7IB82"/>
<evidence type="ECO:0000313" key="3">
    <source>
        <dbReference type="EMBL" id="SOE81406.1"/>
    </source>
</evidence>
<dbReference type="InterPro" id="IPR008635">
    <property type="entry name" value="Coiled_stalk_dom"/>
</dbReference>
<dbReference type="Gene3D" id="1.20.5.170">
    <property type="match status" value="1"/>
</dbReference>
<dbReference type="InterPro" id="IPR008640">
    <property type="entry name" value="Adhesin_Head_dom"/>
</dbReference>
<evidence type="ECO:0000313" key="4">
    <source>
        <dbReference type="Proteomes" id="UP000219522"/>
    </source>
</evidence>
<dbReference type="EMBL" id="OCSU01000002">
    <property type="protein sequence ID" value="SOE81406.1"/>
    <property type="molecule type" value="Genomic_DNA"/>
</dbReference>
<dbReference type="Proteomes" id="UP000219522">
    <property type="component" value="Unassembled WGS sequence"/>
</dbReference>
<name>A0A7Z7IB82_9BURK</name>